<name>A0A098G2F3_9GAMM</name>
<dbReference type="STRING" id="1212491.LFA_0716"/>
<dbReference type="GO" id="GO:0009279">
    <property type="term" value="C:cell outer membrane"/>
    <property type="evidence" value="ECO:0007669"/>
    <property type="project" value="UniProtKB-SubCell"/>
</dbReference>
<dbReference type="PANTHER" id="PTHR35093:SF8">
    <property type="entry name" value="OUTER MEMBRANE PROTEIN NMB0088-RELATED"/>
    <property type="match status" value="1"/>
</dbReference>
<dbReference type="RefSeq" id="WP_045094888.1">
    <property type="nucleotide sequence ID" value="NZ_LN614827.1"/>
</dbReference>
<evidence type="ECO:0000256" key="2">
    <source>
        <dbReference type="ARBA" id="ARBA00008163"/>
    </source>
</evidence>
<evidence type="ECO:0000313" key="9">
    <source>
        <dbReference type="EMBL" id="CEG56164.1"/>
    </source>
</evidence>
<dbReference type="PANTHER" id="PTHR35093">
    <property type="entry name" value="OUTER MEMBRANE PROTEIN NMB0088-RELATED"/>
    <property type="match status" value="1"/>
</dbReference>
<dbReference type="HOGENOM" id="CLU_035981_0_1_6"/>
<dbReference type="KEGG" id="lfa:LFA_0716"/>
<keyword evidence="5 8" id="KW-0732">Signal</keyword>
<dbReference type="InterPro" id="IPR005017">
    <property type="entry name" value="OMPP1/FadL/TodX"/>
</dbReference>
<evidence type="ECO:0000256" key="4">
    <source>
        <dbReference type="ARBA" id="ARBA00022692"/>
    </source>
</evidence>
<evidence type="ECO:0000313" key="10">
    <source>
        <dbReference type="Proteomes" id="UP000032430"/>
    </source>
</evidence>
<keyword evidence="7" id="KW-0998">Cell outer membrane</keyword>
<evidence type="ECO:0000256" key="5">
    <source>
        <dbReference type="ARBA" id="ARBA00022729"/>
    </source>
</evidence>
<comment type="subcellular location">
    <subcellularLocation>
        <location evidence="1">Cell outer membrane</location>
        <topology evidence="1">Multi-pass membrane protein</topology>
    </subcellularLocation>
</comment>
<evidence type="ECO:0000256" key="8">
    <source>
        <dbReference type="SAM" id="SignalP"/>
    </source>
</evidence>
<keyword evidence="4" id="KW-0812">Transmembrane</keyword>
<sequence>MRYTQPKKSVIAFLVSQSLVSMSVFAAGFQINEISPSLQGDATAGAAAATDDVSAMFINPATLATLKDSQGYLGASEIFPHVNMTNAGAVHSVNIPGFPASSITAPVLGQNYQGNVSPSAFVPDGYMGLRINDKMVVGLGFNAPFGLKTAYSQNSVVRFDALYSSVKTVDINPAVSYAITDQLAVGAGFQAQYLKAVFANFNGPYTGYAPVDAFIASTYPTSLGGYSWGYGYNLGAIYSPDKKTRLGVGYRSRVKQGLKGNGQQYVSPGDVVPAPSQNFLFNAQTPVFANITTPDVLTFSAARDIANWTLKASAQINFWNVFNQLSINMPAAFATNSTIQTQWKNSWFGALGAEYHMSPTWTFRSGVAYDETPTTAFRDPRIPDADRYWLNVGASYTLNKHLSIDGAYAHIFVRDQTVNIVQASGTSATSTVPLEINQVNATYQSSVDIVALALRYRFN</sequence>
<evidence type="ECO:0000256" key="1">
    <source>
        <dbReference type="ARBA" id="ARBA00004571"/>
    </source>
</evidence>
<feature type="chain" id="PRO_5001935322" description="Long-chain fatty acid transporter" evidence="8">
    <location>
        <begin position="27"/>
        <end position="459"/>
    </location>
</feature>
<dbReference type="AlphaFoldDB" id="A0A098G2F3"/>
<evidence type="ECO:0000256" key="3">
    <source>
        <dbReference type="ARBA" id="ARBA00022452"/>
    </source>
</evidence>
<dbReference type="Proteomes" id="UP000032430">
    <property type="component" value="Chromosome I"/>
</dbReference>
<dbReference type="GO" id="GO:0015483">
    <property type="term" value="F:long-chain fatty acid transporting porin activity"/>
    <property type="evidence" value="ECO:0007669"/>
    <property type="project" value="TreeGrafter"/>
</dbReference>
<accession>A0A098G2F3</accession>
<dbReference type="EMBL" id="LN614827">
    <property type="protein sequence ID" value="CEG56164.1"/>
    <property type="molecule type" value="Genomic_DNA"/>
</dbReference>
<reference evidence="10" key="1">
    <citation type="submission" date="2014-09" db="EMBL/GenBank/DDBJ databases">
        <authorList>
            <person name="Gomez-Valero L."/>
        </authorList>
    </citation>
    <scope>NUCLEOTIDE SEQUENCE [LARGE SCALE GENOMIC DNA]</scope>
    <source>
        <strain evidence="10">ATCC700992</strain>
    </source>
</reference>
<evidence type="ECO:0000256" key="6">
    <source>
        <dbReference type="ARBA" id="ARBA00023136"/>
    </source>
</evidence>
<evidence type="ECO:0000256" key="7">
    <source>
        <dbReference type="ARBA" id="ARBA00023237"/>
    </source>
</evidence>
<keyword evidence="10" id="KW-1185">Reference proteome</keyword>
<gene>
    <name evidence="9" type="ORF">LFA_0716</name>
</gene>
<dbReference type="OrthoDB" id="19849at2"/>
<proteinExistence type="inferred from homology"/>
<keyword evidence="6" id="KW-0472">Membrane</keyword>
<organism evidence="9 10">
    <name type="scientific">Legionella fallonii LLAP-10</name>
    <dbReference type="NCBI Taxonomy" id="1212491"/>
    <lineage>
        <taxon>Bacteria</taxon>
        <taxon>Pseudomonadati</taxon>
        <taxon>Pseudomonadota</taxon>
        <taxon>Gammaproteobacteria</taxon>
        <taxon>Legionellales</taxon>
        <taxon>Legionellaceae</taxon>
        <taxon>Legionella</taxon>
    </lineage>
</organism>
<dbReference type="SUPFAM" id="SSF56935">
    <property type="entry name" value="Porins"/>
    <property type="match status" value="1"/>
</dbReference>
<feature type="signal peptide" evidence="8">
    <location>
        <begin position="1"/>
        <end position="26"/>
    </location>
</feature>
<keyword evidence="3" id="KW-1134">Transmembrane beta strand</keyword>
<comment type="similarity">
    <text evidence="2">Belongs to the OmpP1/FadL family.</text>
</comment>
<evidence type="ECO:0008006" key="11">
    <source>
        <dbReference type="Google" id="ProtNLM"/>
    </source>
</evidence>
<dbReference type="Pfam" id="PF03349">
    <property type="entry name" value="Toluene_X"/>
    <property type="match status" value="1"/>
</dbReference>
<protein>
    <recommendedName>
        <fullName evidence="11">Long-chain fatty acid transporter</fullName>
    </recommendedName>
</protein>
<dbReference type="Gene3D" id="2.40.160.60">
    <property type="entry name" value="Outer membrane protein transport protein (OMPP1/FadL/TodX)"/>
    <property type="match status" value="1"/>
</dbReference>